<name>A0A1M6EPY0_9FIRM</name>
<organism evidence="1 2">
    <name type="scientific">Lutispora thermophila DSM 19022</name>
    <dbReference type="NCBI Taxonomy" id="1122184"/>
    <lineage>
        <taxon>Bacteria</taxon>
        <taxon>Bacillati</taxon>
        <taxon>Bacillota</taxon>
        <taxon>Clostridia</taxon>
        <taxon>Lutisporales</taxon>
        <taxon>Lutisporaceae</taxon>
        <taxon>Lutispora</taxon>
    </lineage>
</organism>
<accession>A0A1M6EPY0</accession>
<evidence type="ECO:0000313" key="2">
    <source>
        <dbReference type="Proteomes" id="UP000184442"/>
    </source>
</evidence>
<dbReference type="STRING" id="1122184.SAMN02745176_01635"/>
<dbReference type="Gene3D" id="1.20.5.170">
    <property type="match status" value="1"/>
</dbReference>
<dbReference type="GO" id="GO:0003690">
    <property type="term" value="F:double-stranded DNA binding"/>
    <property type="evidence" value="ECO:0007669"/>
    <property type="project" value="InterPro"/>
</dbReference>
<dbReference type="GO" id="GO:0042262">
    <property type="term" value="P:DNA protection"/>
    <property type="evidence" value="ECO:0007669"/>
    <property type="project" value="InterPro"/>
</dbReference>
<gene>
    <name evidence="1" type="ORF">SAMN02745176_01635</name>
</gene>
<sequence>MARTRIKEAPVFKSWEEVDAALKEIAEAELDLLDIEGEMNKQIQGIKLTAAKEAKPLQDRIDALGKDIKAFVEEHRGELDGKTKVLNFGKTGFRMSTKVILPKAKEKLAAIIKNLKARKMNDCIIVTETVNKDVLKKYTEDEILRVGASLKKEDVFWYETDREKLQLLRQ</sequence>
<proteinExistence type="predicted"/>
<reference evidence="1 2" key="1">
    <citation type="submission" date="2016-11" db="EMBL/GenBank/DDBJ databases">
        <authorList>
            <person name="Jaros S."/>
            <person name="Januszkiewicz K."/>
            <person name="Wedrychowicz H."/>
        </authorList>
    </citation>
    <scope>NUCLEOTIDE SEQUENCE [LARGE SCALE GENOMIC DNA]</scope>
    <source>
        <strain evidence="1 2">DSM 19022</strain>
    </source>
</reference>
<dbReference type="OrthoDB" id="5322039at2"/>
<keyword evidence="2" id="KW-1185">Reference proteome</keyword>
<dbReference type="Proteomes" id="UP000184442">
    <property type="component" value="Unassembled WGS sequence"/>
</dbReference>
<dbReference type="AlphaFoldDB" id="A0A1M6EPY0"/>
<dbReference type="Pfam" id="PF07352">
    <property type="entry name" value="Phage_Mu_Gam"/>
    <property type="match status" value="1"/>
</dbReference>
<evidence type="ECO:0000313" key="1">
    <source>
        <dbReference type="EMBL" id="SHI87521.1"/>
    </source>
</evidence>
<protein>
    <submittedName>
        <fullName evidence="1">Mu-like prophage host-nuclease inhibitor protein Gam</fullName>
    </submittedName>
</protein>
<dbReference type="InterPro" id="IPR009951">
    <property type="entry name" value="Host-nuc_inhib_Gam"/>
</dbReference>
<dbReference type="SUPFAM" id="SSF161266">
    <property type="entry name" value="Gam-like"/>
    <property type="match status" value="1"/>
</dbReference>
<dbReference type="RefSeq" id="WP_073025722.1">
    <property type="nucleotide sequence ID" value="NZ_FQZS01000010.1"/>
</dbReference>
<dbReference type="EMBL" id="FQZS01000010">
    <property type="protein sequence ID" value="SHI87521.1"/>
    <property type="molecule type" value="Genomic_DNA"/>
</dbReference>